<keyword evidence="15" id="KW-1185">Reference proteome</keyword>
<dbReference type="GO" id="GO:0006261">
    <property type="term" value="P:DNA-templated DNA replication"/>
    <property type="evidence" value="ECO:0007669"/>
    <property type="project" value="TreeGrafter"/>
</dbReference>
<evidence type="ECO:0000313" key="15">
    <source>
        <dbReference type="Proteomes" id="UP000199695"/>
    </source>
</evidence>
<evidence type="ECO:0000256" key="2">
    <source>
        <dbReference type="ARBA" id="ARBA00012417"/>
    </source>
</evidence>
<dbReference type="Pfam" id="PF20964">
    <property type="entry name" value="DnaX_C"/>
    <property type="match status" value="1"/>
</dbReference>
<dbReference type="InterPro" id="IPR050238">
    <property type="entry name" value="DNA_Rep/Repair_Clamp_Loader"/>
</dbReference>
<dbReference type="Gene3D" id="1.10.8.60">
    <property type="match status" value="1"/>
</dbReference>
<dbReference type="InterPro" id="IPR027417">
    <property type="entry name" value="P-loop_NTPase"/>
</dbReference>
<evidence type="ECO:0000256" key="9">
    <source>
        <dbReference type="ARBA" id="ARBA00022840"/>
    </source>
</evidence>
<comment type="catalytic activity">
    <reaction evidence="11">
        <text>DNA(n) + a 2'-deoxyribonucleoside 5'-triphosphate = DNA(n+1) + diphosphate</text>
        <dbReference type="Rhea" id="RHEA:22508"/>
        <dbReference type="Rhea" id="RHEA-COMP:17339"/>
        <dbReference type="Rhea" id="RHEA-COMP:17340"/>
        <dbReference type="ChEBI" id="CHEBI:33019"/>
        <dbReference type="ChEBI" id="CHEBI:61560"/>
        <dbReference type="ChEBI" id="CHEBI:173112"/>
        <dbReference type="EC" id="2.7.7.7"/>
    </reaction>
</comment>
<dbReference type="NCBIfam" id="NF004046">
    <property type="entry name" value="PRK05563.1"/>
    <property type="match status" value="1"/>
</dbReference>
<evidence type="ECO:0000256" key="8">
    <source>
        <dbReference type="ARBA" id="ARBA00022833"/>
    </source>
</evidence>
<dbReference type="Gene3D" id="3.40.50.300">
    <property type="entry name" value="P-loop containing nucleotide triphosphate hydrolases"/>
    <property type="match status" value="1"/>
</dbReference>
<dbReference type="Proteomes" id="UP000199695">
    <property type="component" value="Unassembled WGS sequence"/>
</dbReference>
<keyword evidence="3" id="KW-0808">Transferase</keyword>
<evidence type="ECO:0000256" key="12">
    <source>
        <dbReference type="SAM" id="MobiDB-lite"/>
    </source>
</evidence>
<evidence type="ECO:0000313" key="14">
    <source>
        <dbReference type="EMBL" id="SEM85870.1"/>
    </source>
</evidence>
<dbReference type="InterPro" id="IPR045085">
    <property type="entry name" value="HLD_clamp_pol_III_gamma_tau"/>
</dbReference>
<evidence type="ECO:0000256" key="1">
    <source>
        <dbReference type="ARBA" id="ARBA00006360"/>
    </source>
</evidence>
<dbReference type="GO" id="GO:0003677">
    <property type="term" value="F:DNA binding"/>
    <property type="evidence" value="ECO:0007669"/>
    <property type="project" value="InterPro"/>
</dbReference>
<evidence type="ECO:0000256" key="11">
    <source>
        <dbReference type="ARBA" id="ARBA00049244"/>
    </source>
</evidence>
<reference evidence="14 15" key="1">
    <citation type="submission" date="2016-10" db="EMBL/GenBank/DDBJ databases">
        <authorList>
            <person name="de Groot N.N."/>
        </authorList>
    </citation>
    <scope>NUCLEOTIDE SEQUENCE [LARGE SCALE GENOMIC DNA]</scope>
    <source>
        <strain evidence="14 15">DSM 46701</strain>
    </source>
</reference>
<evidence type="ECO:0000256" key="5">
    <source>
        <dbReference type="ARBA" id="ARBA00022705"/>
    </source>
</evidence>
<dbReference type="AlphaFoldDB" id="A0A1H8BSM4"/>
<feature type="domain" description="AAA+ ATPase" evidence="13">
    <location>
        <begin position="40"/>
        <end position="191"/>
    </location>
</feature>
<dbReference type="GO" id="GO:0005524">
    <property type="term" value="F:ATP binding"/>
    <property type="evidence" value="ECO:0007669"/>
    <property type="project" value="UniProtKB-KW"/>
</dbReference>
<dbReference type="PRINTS" id="PR00300">
    <property type="entry name" value="CLPPROTEASEA"/>
</dbReference>
<keyword evidence="6" id="KW-0479">Metal-binding</keyword>
<dbReference type="InterPro" id="IPR022754">
    <property type="entry name" value="DNA_pol_III_gamma-3"/>
</dbReference>
<keyword evidence="9" id="KW-0067">ATP-binding</keyword>
<evidence type="ECO:0000256" key="7">
    <source>
        <dbReference type="ARBA" id="ARBA00022741"/>
    </source>
</evidence>
<dbReference type="EMBL" id="FOCQ01000002">
    <property type="protein sequence ID" value="SEM85870.1"/>
    <property type="molecule type" value="Genomic_DNA"/>
</dbReference>
<keyword evidence="5" id="KW-0235">DNA replication</keyword>
<dbReference type="GO" id="GO:0003887">
    <property type="term" value="F:DNA-directed DNA polymerase activity"/>
    <property type="evidence" value="ECO:0007669"/>
    <property type="project" value="UniProtKB-KW"/>
</dbReference>
<dbReference type="SUPFAM" id="SSF52540">
    <property type="entry name" value="P-loop containing nucleoside triphosphate hydrolases"/>
    <property type="match status" value="1"/>
</dbReference>
<dbReference type="InterPro" id="IPR003593">
    <property type="entry name" value="AAA+_ATPase"/>
</dbReference>
<gene>
    <name evidence="14" type="ORF">SAMN05444955_102342</name>
</gene>
<dbReference type="Pfam" id="PF12169">
    <property type="entry name" value="DNA_pol3_gamma3"/>
    <property type="match status" value="1"/>
</dbReference>
<keyword evidence="10" id="KW-0239">DNA-directed DNA polymerase</keyword>
<dbReference type="GO" id="GO:0009360">
    <property type="term" value="C:DNA polymerase III complex"/>
    <property type="evidence" value="ECO:0007669"/>
    <property type="project" value="InterPro"/>
</dbReference>
<dbReference type="PANTHER" id="PTHR11669">
    <property type="entry name" value="REPLICATION FACTOR C / DNA POLYMERASE III GAMMA-TAU SUBUNIT"/>
    <property type="match status" value="1"/>
</dbReference>
<evidence type="ECO:0000256" key="3">
    <source>
        <dbReference type="ARBA" id="ARBA00022679"/>
    </source>
</evidence>
<keyword evidence="4" id="KW-0548">Nucleotidyltransferase</keyword>
<dbReference type="FunFam" id="3.40.50.300:FF:000014">
    <property type="entry name" value="DNA polymerase III subunit gamma/tau"/>
    <property type="match status" value="1"/>
</dbReference>
<dbReference type="NCBIfam" id="TIGR02397">
    <property type="entry name" value="dnaX_nterm"/>
    <property type="match status" value="1"/>
</dbReference>
<organism evidence="14 15">
    <name type="scientific">Lihuaxuella thermophila</name>
    <dbReference type="NCBI Taxonomy" id="1173111"/>
    <lineage>
        <taxon>Bacteria</taxon>
        <taxon>Bacillati</taxon>
        <taxon>Bacillota</taxon>
        <taxon>Bacilli</taxon>
        <taxon>Bacillales</taxon>
        <taxon>Thermoactinomycetaceae</taxon>
        <taxon>Lihuaxuella</taxon>
    </lineage>
</organism>
<evidence type="ECO:0000256" key="10">
    <source>
        <dbReference type="ARBA" id="ARBA00022932"/>
    </source>
</evidence>
<dbReference type="InterPro" id="IPR001270">
    <property type="entry name" value="ClpA/B"/>
</dbReference>
<dbReference type="GO" id="GO:0046872">
    <property type="term" value="F:metal ion binding"/>
    <property type="evidence" value="ECO:0007669"/>
    <property type="project" value="UniProtKB-KW"/>
</dbReference>
<dbReference type="SUPFAM" id="SSF48019">
    <property type="entry name" value="post-AAA+ oligomerization domain-like"/>
    <property type="match status" value="1"/>
</dbReference>
<dbReference type="STRING" id="1173111.SAMN05444955_102342"/>
<sequence>MLGVSYRALYRVWRPQRFAELVGQEHVTQTLMNALREGHLSHAYLFNGPRGTGKTSAAKILAKAVNCERGPSPEPCNECEACRRITEGTLMDVVEIDAASNRGVDEIRDLRDKVKYAPTEVRYKVYIIDEVHMLTTEAFNALLKTLEEPPAHVVFILATTEPHKLPPTIISRCQRFSFRRISFEHIIGRLRVILESGQIDYEERALFAIARAADGGMRDALSLLDQALAFGGDRLDESVVLAITGSASQDAVYRILQGVARLDAASALNELDECVMNGLEPEKLIQDLTHACRDLLLFKTAPQLTEKNGRWTGEGDAVRLAESLPVSRLTEMLDVLVHHQQQMKWTPHPRILLEMAIVRLAHSQEDVGGFEPDAVRELKERVRRLEQEIEKLKQSPVAVSSPPPSAPPGAGFSSKEEERRPSSAKSLAVRKEWLGQLSSEGLAEVRRAWPEILGRVKEEKITVHAWLIDGEPVGAAQDKVIVAFKSKIHRETTEKEANKALIQQVMTQVLGRPVTLHTIMLPEWNELRAAAPAQPSPGETQPVQQVREDDVVKKAIDFFGENLVEISDQL</sequence>
<dbReference type="FunFam" id="1.10.8.60:FF:000013">
    <property type="entry name" value="DNA polymerase III subunit gamma/tau"/>
    <property type="match status" value="1"/>
</dbReference>
<dbReference type="Pfam" id="PF13177">
    <property type="entry name" value="DNA_pol3_delta2"/>
    <property type="match status" value="1"/>
</dbReference>
<keyword evidence="7" id="KW-0547">Nucleotide-binding</keyword>
<dbReference type="InterPro" id="IPR012763">
    <property type="entry name" value="DNA_pol_III_sug/sutau_N"/>
</dbReference>
<proteinExistence type="inferred from homology"/>
<dbReference type="CDD" id="cd18137">
    <property type="entry name" value="HLD_clamp_pol_III_gamma_tau"/>
    <property type="match status" value="1"/>
</dbReference>
<evidence type="ECO:0000256" key="4">
    <source>
        <dbReference type="ARBA" id="ARBA00022695"/>
    </source>
</evidence>
<dbReference type="Gene3D" id="1.20.272.10">
    <property type="match status" value="1"/>
</dbReference>
<dbReference type="EC" id="2.7.7.7" evidence="2"/>
<dbReference type="CDD" id="cd00009">
    <property type="entry name" value="AAA"/>
    <property type="match status" value="1"/>
</dbReference>
<evidence type="ECO:0000256" key="6">
    <source>
        <dbReference type="ARBA" id="ARBA00022723"/>
    </source>
</evidence>
<evidence type="ECO:0000259" key="13">
    <source>
        <dbReference type="SMART" id="SM00382"/>
    </source>
</evidence>
<dbReference type="SMART" id="SM00382">
    <property type="entry name" value="AAA"/>
    <property type="match status" value="1"/>
</dbReference>
<keyword evidence="8" id="KW-0862">Zinc</keyword>
<dbReference type="InterPro" id="IPR008921">
    <property type="entry name" value="DNA_pol3_clamp-load_cplx_C"/>
</dbReference>
<accession>A0A1H8BSM4</accession>
<protein>
    <recommendedName>
        <fullName evidence="2">DNA-directed DNA polymerase</fullName>
        <ecNumber evidence="2">2.7.7.7</ecNumber>
    </recommendedName>
</protein>
<comment type="similarity">
    <text evidence="1">Belongs to the DnaX/STICHEL family.</text>
</comment>
<name>A0A1H8BSM4_9BACL</name>
<feature type="region of interest" description="Disordered" evidence="12">
    <location>
        <begin position="392"/>
        <end position="425"/>
    </location>
</feature>
<dbReference type="PANTHER" id="PTHR11669:SF0">
    <property type="entry name" value="PROTEIN STICHEL-LIKE 2"/>
    <property type="match status" value="1"/>
</dbReference>
<dbReference type="InterPro" id="IPR048448">
    <property type="entry name" value="DnaX-like_C"/>
</dbReference>
<dbReference type="Pfam" id="PF22608">
    <property type="entry name" value="DNAX_ATPase_lid"/>
    <property type="match status" value="1"/>
</dbReference>